<gene>
    <name evidence="1" type="ORF">Tci_457991</name>
</gene>
<accession>A0A699HX62</accession>
<protein>
    <submittedName>
        <fullName evidence="1">Uncharacterized protein</fullName>
    </submittedName>
</protein>
<dbReference type="EMBL" id="BKCJ010216688">
    <property type="protein sequence ID" value="GEY86017.1"/>
    <property type="molecule type" value="Genomic_DNA"/>
</dbReference>
<feature type="non-terminal residue" evidence="1">
    <location>
        <position position="1"/>
    </location>
</feature>
<name>A0A699HX62_TANCI</name>
<organism evidence="1">
    <name type="scientific">Tanacetum cinerariifolium</name>
    <name type="common">Dalmatian daisy</name>
    <name type="synonym">Chrysanthemum cinerariifolium</name>
    <dbReference type="NCBI Taxonomy" id="118510"/>
    <lineage>
        <taxon>Eukaryota</taxon>
        <taxon>Viridiplantae</taxon>
        <taxon>Streptophyta</taxon>
        <taxon>Embryophyta</taxon>
        <taxon>Tracheophyta</taxon>
        <taxon>Spermatophyta</taxon>
        <taxon>Magnoliopsida</taxon>
        <taxon>eudicotyledons</taxon>
        <taxon>Gunneridae</taxon>
        <taxon>Pentapetalae</taxon>
        <taxon>asterids</taxon>
        <taxon>campanulids</taxon>
        <taxon>Asterales</taxon>
        <taxon>Asteraceae</taxon>
        <taxon>Asteroideae</taxon>
        <taxon>Anthemideae</taxon>
        <taxon>Anthemidinae</taxon>
        <taxon>Tanacetum</taxon>
    </lineage>
</organism>
<comment type="caution">
    <text evidence="1">The sequence shown here is derived from an EMBL/GenBank/DDBJ whole genome shotgun (WGS) entry which is preliminary data.</text>
</comment>
<sequence length="102" mass="11842">YTRIEVYQFHDTLIQHMEFVKKLINERALHKREYGSMVNERQMQTKEGNVDTSKGLDASLVVTDCSTIDSRKQNTSSKYGNDIDADDADIKHIYDEELLDEV</sequence>
<proteinExistence type="predicted"/>
<reference evidence="1" key="1">
    <citation type="journal article" date="2019" name="Sci. Rep.">
        <title>Draft genome of Tanacetum cinerariifolium, the natural source of mosquito coil.</title>
        <authorList>
            <person name="Yamashiro T."/>
            <person name="Shiraishi A."/>
            <person name="Satake H."/>
            <person name="Nakayama K."/>
        </authorList>
    </citation>
    <scope>NUCLEOTIDE SEQUENCE</scope>
</reference>
<dbReference type="AlphaFoldDB" id="A0A699HX62"/>
<evidence type="ECO:0000313" key="1">
    <source>
        <dbReference type="EMBL" id="GEY86017.1"/>
    </source>
</evidence>